<dbReference type="OrthoDB" id="8951429at2759"/>
<name>A0A9F7TIL2_ICTPU</name>
<dbReference type="AlphaFoldDB" id="A0A9F7TIL2"/>
<reference evidence="1" key="1">
    <citation type="journal article" date="2016" name="Nat. Commun.">
        <title>The channel catfish genome sequence provides insights into the evolution of scale formation in teleosts.</title>
        <authorList>
            <person name="Liu Z."/>
            <person name="Liu S."/>
            <person name="Yao J."/>
            <person name="Bao L."/>
            <person name="Zhang J."/>
            <person name="Li Y."/>
            <person name="Jiang C."/>
            <person name="Sun L."/>
            <person name="Wang R."/>
            <person name="Zhang Y."/>
            <person name="Zhou T."/>
            <person name="Zeng Q."/>
            <person name="Fu Q."/>
            <person name="Gao S."/>
            <person name="Li N."/>
            <person name="Koren S."/>
            <person name="Jiang Y."/>
            <person name="Zimin A."/>
            <person name="Xu P."/>
            <person name="Phillippy A.M."/>
            <person name="Geng X."/>
            <person name="Song L."/>
            <person name="Sun F."/>
            <person name="Li C."/>
            <person name="Wang X."/>
            <person name="Chen A."/>
            <person name="Jin Y."/>
            <person name="Yuan Z."/>
            <person name="Yang Y."/>
            <person name="Tan S."/>
            <person name="Peatman E."/>
            <person name="Lu J."/>
            <person name="Qin Z."/>
            <person name="Dunham R."/>
            <person name="Li Z."/>
            <person name="Sonstegard T."/>
            <person name="Feng J."/>
            <person name="Danzmann R.G."/>
            <person name="Schroeder S."/>
            <person name="Scheffler B."/>
            <person name="Duke M.V."/>
            <person name="Ballard L."/>
            <person name="Kucuktas H."/>
            <person name="Kaltenboeck L."/>
            <person name="Liu H."/>
            <person name="Armbruster J."/>
            <person name="Xie Y."/>
            <person name="Kirby M.L."/>
            <person name="Tian Y."/>
            <person name="Flanagan M.E."/>
            <person name="Mu W."/>
            <person name="Waldbieser G.C."/>
        </authorList>
    </citation>
    <scope>NUCLEOTIDE SEQUENCE [LARGE SCALE GENOMIC DNA]</scope>
    <source>
        <strain evidence="1">SDA103</strain>
    </source>
</reference>
<dbReference type="RefSeq" id="XP_053534211.1">
    <property type="nucleotide sequence ID" value="XM_053678236.1"/>
</dbReference>
<dbReference type="PANTHER" id="PTHR23053:SF0">
    <property type="entry name" value="HYDROCEPHALUS-INDUCING PROTEIN HOMOLOG"/>
    <property type="match status" value="1"/>
</dbReference>
<dbReference type="GO" id="GO:0003341">
    <property type="term" value="P:cilium movement"/>
    <property type="evidence" value="ECO:0007669"/>
    <property type="project" value="TreeGrafter"/>
</dbReference>
<proteinExistence type="predicted"/>
<dbReference type="InterPro" id="IPR033305">
    <property type="entry name" value="Hydin-like"/>
</dbReference>
<organism evidence="1 2">
    <name type="scientific">Ictalurus punctatus</name>
    <name type="common">Channel catfish</name>
    <name type="synonym">Silurus punctatus</name>
    <dbReference type="NCBI Taxonomy" id="7998"/>
    <lineage>
        <taxon>Eukaryota</taxon>
        <taxon>Metazoa</taxon>
        <taxon>Chordata</taxon>
        <taxon>Craniata</taxon>
        <taxon>Vertebrata</taxon>
        <taxon>Euteleostomi</taxon>
        <taxon>Actinopterygii</taxon>
        <taxon>Neopterygii</taxon>
        <taxon>Teleostei</taxon>
        <taxon>Ostariophysi</taxon>
        <taxon>Siluriformes</taxon>
        <taxon>Ictaluridae</taxon>
        <taxon>Ictalurus</taxon>
    </lineage>
</organism>
<dbReference type="KEGG" id="ipu:124626024"/>
<sequence length="149" mass="16669">MSMRSSEVFELSPTRMSIPSHSHAFATITFTPQNMRTYLRVFESSLEWAARSKVLVFDLLVEGNLPCITILKPIQRIEHGQPVLQFKRLLVDKRHILALVINNISNVPAQVSIDLLDKMGVFALRAAPDTLCNHISSSHIASEPGTGQY</sequence>
<dbReference type="GO" id="GO:1904158">
    <property type="term" value="P:axonemal central apparatus assembly"/>
    <property type="evidence" value="ECO:0007669"/>
    <property type="project" value="TreeGrafter"/>
</dbReference>
<dbReference type="GO" id="GO:0005930">
    <property type="term" value="C:axoneme"/>
    <property type="evidence" value="ECO:0007669"/>
    <property type="project" value="TreeGrafter"/>
</dbReference>
<dbReference type="Proteomes" id="UP000221080">
    <property type="component" value="Chromosome 4"/>
</dbReference>
<reference evidence="2" key="2">
    <citation type="submission" date="2025-08" db="UniProtKB">
        <authorList>
            <consortium name="RefSeq"/>
        </authorList>
    </citation>
    <scope>IDENTIFICATION</scope>
    <source>
        <tissue evidence="2">Blood</tissue>
    </source>
</reference>
<evidence type="ECO:0000313" key="1">
    <source>
        <dbReference type="Proteomes" id="UP000221080"/>
    </source>
</evidence>
<dbReference type="GeneID" id="124626024"/>
<dbReference type="PANTHER" id="PTHR23053">
    <property type="entry name" value="DLEC1 DELETED IN LUNG AND ESOPHAGEAL CANCER 1"/>
    <property type="match status" value="1"/>
</dbReference>
<evidence type="ECO:0000313" key="2">
    <source>
        <dbReference type="RefSeq" id="XP_053534211.1"/>
    </source>
</evidence>
<gene>
    <name evidence="2" type="primary">LOC124626024</name>
</gene>
<protein>
    <submittedName>
        <fullName evidence="2">Hydrocephalus-inducing protein homolog</fullName>
    </submittedName>
</protein>
<keyword evidence="1" id="KW-1185">Reference proteome</keyword>
<accession>A0A9F7TIL2</accession>